<keyword evidence="1" id="KW-0378">Hydrolase</keyword>
<dbReference type="Proteomes" id="UP001235343">
    <property type="component" value="Unassembled WGS sequence"/>
</dbReference>
<dbReference type="SUPFAM" id="SSF56784">
    <property type="entry name" value="HAD-like"/>
    <property type="match status" value="1"/>
</dbReference>
<dbReference type="SFLD" id="SFLDG01144">
    <property type="entry name" value="C2.B.4:_PGP_Like"/>
    <property type="match status" value="1"/>
</dbReference>
<keyword evidence="2" id="KW-1185">Reference proteome</keyword>
<dbReference type="SFLD" id="SFLDS00003">
    <property type="entry name" value="Haloacid_Dehalogenase"/>
    <property type="match status" value="1"/>
</dbReference>
<evidence type="ECO:0000313" key="1">
    <source>
        <dbReference type="EMBL" id="MDL4843038.1"/>
    </source>
</evidence>
<name>A0ABT7LB12_9BACI</name>
<protein>
    <submittedName>
        <fullName evidence="1">Cof-type HAD-IIB family hydrolase</fullName>
        <ecNumber evidence="1">3.1.3.-</ecNumber>
    </submittedName>
</protein>
<dbReference type="NCBIfam" id="TIGR01484">
    <property type="entry name" value="HAD-SF-IIB"/>
    <property type="match status" value="1"/>
</dbReference>
<sequence length="288" mass="31826">MKLFATDLDGTLLNEKHEVSQENAEAIRKAQAHGIEIVVATGRSFNAARKPLDAVGLDCPVICLNGAKVHDKDGKVTSTIPLDKAMCHKIKNACQNEGIYFEVFTNEGGFSSSREKFLEVMIDIAISAYPDLDEDMVRERGKQRFQDEDIQVTNDFQALFARNDIDVYKILAFSIVEGELINVNRQLQSETGIAITSSGDSNLEFNHPDAQKGIALKLFAAERGIEMKDVMAIGDNYNDVSMLKMAGRGVAMGNSDEAIKKVCNYSTKSNSEHGVAYAIEEMLEEIYQ</sequence>
<dbReference type="PROSITE" id="PS01229">
    <property type="entry name" value="COF_2"/>
    <property type="match status" value="1"/>
</dbReference>
<organism evidence="1 2">
    <name type="scientific">Aquibacillus rhizosphaerae</name>
    <dbReference type="NCBI Taxonomy" id="3051431"/>
    <lineage>
        <taxon>Bacteria</taxon>
        <taxon>Bacillati</taxon>
        <taxon>Bacillota</taxon>
        <taxon>Bacilli</taxon>
        <taxon>Bacillales</taxon>
        <taxon>Bacillaceae</taxon>
        <taxon>Aquibacillus</taxon>
    </lineage>
</organism>
<gene>
    <name evidence="1" type="ORF">QQS35_21610</name>
</gene>
<dbReference type="InterPro" id="IPR023214">
    <property type="entry name" value="HAD_sf"/>
</dbReference>
<dbReference type="CDD" id="cd07516">
    <property type="entry name" value="HAD_Pase"/>
    <property type="match status" value="1"/>
</dbReference>
<dbReference type="PANTHER" id="PTHR10000:SF55">
    <property type="entry name" value="5-AMINO-6-(5-PHOSPHO-D-RIBITYLAMINO)URACIL PHOSPHATASE YCSE"/>
    <property type="match status" value="1"/>
</dbReference>
<accession>A0ABT7LB12</accession>
<dbReference type="SFLD" id="SFLDG01140">
    <property type="entry name" value="C2.B:_Phosphomannomutase_and_P"/>
    <property type="match status" value="1"/>
</dbReference>
<dbReference type="EMBL" id="JASTZU010000063">
    <property type="protein sequence ID" value="MDL4843038.1"/>
    <property type="molecule type" value="Genomic_DNA"/>
</dbReference>
<comment type="caution">
    <text evidence="1">The sequence shown here is derived from an EMBL/GenBank/DDBJ whole genome shotgun (WGS) entry which is preliminary data.</text>
</comment>
<dbReference type="NCBIfam" id="TIGR00099">
    <property type="entry name" value="Cof-subfamily"/>
    <property type="match status" value="1"/>
</dbReference>
<dbReference type="GO" id="GO:0016787">
    <property type="term" value="F:hydrolase activity"/>
    <property type="evidence" value="ECO:0007669"/>
    <property type="project" value="UniProtKB-KW"/>
</dbReference>
<dbReference type="InterPro" id="IPR006379">
    <property type="entry name" value="HAD-SF_hydro_IIB"/>
</dbReference>
<dbReference type="PROSITE" id="PS01228">
    <property type="entry name" value="COF_1"/>
    <property type="match status" value="1"/>
</dbReference>
<dbReference type="Pfam" id="PF08282">
    <property type="entry name" value="Hydrolase_3"/>
    <property type="match status" value="1"/>
</dbReference>
<dbReference type="InterPro" id="IPR036412">
    <property type="entry name" value="HAD-like_sf"/>
</dbReference>
<dbReference type="RefSeq" id="WP_285934332.1">
    <property type="nucleotide sequence ID" value="NZ_JASTZU010000063.1"/>
</dbReference>
<dbReference type="InterPro" id="IPR000150">
    <property type="entry name" value="Cof"/>
</dbReference>
<proteinExistence type="predicted"/>
<dbReference type="PANTHER" id="PTHR10000">
    <property type="entry name" value="PHOSPHOSERINE PHOSPHATASE"/>
    <property type="match status" value="1"/>
</dbReference>
<dbReference type="Gene3D" id="3.30.1240.10">
    <property type="match status" value="1"/>
</dbReference>
<evidence type="ECO:0000313" key="2">
    <source>
        <dbReference type="Proteomes" id="UP001235343"/>
    </source>
</evidence>
<reference evidence="1 2" key="1">
    <citation type="submission" date="2023-06" db="EMBL/GenBank/DDBJ databases">
        <title>Aquibacillus rhizosphaerae LR5S19.</title>
        <authorList>
            <person name="Sun J.-Q."/>
        </authorList>
    </citation>
    <scope>NUCLEOTIDE SEQUENCE [LARGE SCALE GENOMIC DNA]</scope>
    <source>
        <strain evidence="1 2">LR5S19</strain>
    </source>
</reference>
<dbReference type="EC" id="3.1.3.-" evidence="1"/>
<dbReference type="Gene3D" id="3.40.50.1000">
    <property type="entry name" value="HAD superfamily/HAD-like"/>
    <property type="match status" value="1"/>
</dbReference>